<dbReference type="Proteomes" id="UP001321475">
    <property type="component" value="Chromosome"/>
</dbReference>
<evidence type="ECO:0000313" key="2">
    <source>
        <dbReference type="Proteomes" id="UP001321475"/>
    </source>
</evidence>
<protein>
    <recommendedName>
        <fullName evidence="3">Roadblock/LAMTOR2 domain-containing protein</fullName>
    </recommendedName>
</protein>
<reference evidence="2" key="1">
    <citation type="journal article" date="2019" name="Int. J. Syst. Evol. Microbiol.">
        <title>The Global Catalogue of Microorganisms (GCM) 10K type strain sequencing project: providing services to taxonomists for standard genome sequencing and annotation.</title>
        <authorList>
            <consortium name="The Broad Institute Genomics Platform"/>
            <consortium name="The Broad Institute Genome Sequencing Center for Infectious Disease"/>
            <person name="Wu L."/>
            <person name="Ma J."/>
        </authorList>
    </citation>
    <scope>NUCLEOTIDE SEQUENCE [LARGE SCALE GENOMIC DNA]</scope>
    <source>
        <strain evidence="2">NBRC 108565</strain>
    </source>
</reference>
<gene>
    <name evidence="1" type="ORF">GCM10025865_04850</name>
</gene>
<proteinExistence type="predicted"/>
<organism evidence="1 2">
    <name type="scientific">Paraoerskovia sediminicola</name>
    <dbReference type="NCBI Taxonomy" id="1138587"/>
    <lineage>
        <taxon>Bacteria</taxon>
        <taxon>Bacillati</taxon>
        <taxon>Actinomycetota</taxon>
        <taxon>Actinomycetes</taxon>
        <taxon>Micrococcales</taxon>
        <taxon>Cellulomonadaceae</taxon>
        <taxon>Paraoerskovia</taxon>
    </lineage>
</organism>
<sequence>MRDGALDAGDAEEVLLGLLDALRDRGGHLLGLAVADADLTVTVADDDESGEAEATTTLDDLRHAVDRDDALDELVLVRGVVAAAATTVAAPAALAAATALATASVRLVGGTLGAPVLLRCPAAIRESFASVRE</sequence>
<name>A0ABM8FZJ0_9CELL</name>
<dbReference type="EMBL" id="AP027729">
    <property type="protein sequence ID" value="BDZ41186.1"/>
    <property type="molecule type" value="Genomic_DNA"/>
</dbReference>
<accession>A0ABM8FZJ0</accession>
<keyword evidence="2" id="KW-1185">Reference proteome</keyword>
<evidence type="ECO:0008006" key="3">
    <source>
        <dbReference type="Google" id="ProtNLM"/>
    </source>
</evidence>
<evidence type="ECO:0000313" key="1">
    <source>
        <dbReference type="EMBL" id="BDZ41186.1"/>
    </source>
</evidence>